<name>A0A9P8CN13_9HYPO</name>
<organism evidence="2 3">
    <name type="scientific">Emericellopsis atlantica</name>
    <dbReference type="NCBI Taxonomy" id="2614577"/>
    <lineage>
        <taxon>Eukaryota</taxon>
        <taxon>Fungi</taxon>
        <taxon>Dikarya</taxon>
        <taxon>Ascomycota</taxon>
        <taxon>Pezizomycotina</taxon>
        <taxon>Sordariomycetes</taxon>
        <taxon>Hypocreomycetidae</taxon>
        <taxon>Hypocreales</taxon>
        <taxon>Bionectriaceae</taxon>
        <taxon>Emericellopsis</taxon>
    </lineage>
</organism>
<evidence type="ECO:0000313" key="2">
    <source>
        <dbReference type="EMBL" id="KAG9252585.1"/>
    </source>
</evidence>
<accession>A0A9P8CN13</accession>
<reference evidence="2" key="1">
    <citation type="journal article" date="2021" name="IMA Fungus">
        <title>Genomic characterization of three marine fungi, including Emericellopsis atlantica sp. nov. with signatures of a generalist lifestyle and marine biomass degradation.</title>
        <authorList>
            <person name="Hagestad O.C."/>
            <person name="Hou L."/>
            <person name="Andersen J.H."/>
            <person name="Hansen E.H."/>
            <person name="Altermark B."/>
            <person name="Li C."/>
            <person name="Kuhnert E."/>
            <person name="Cox R.J."/>
            <person name="Crous P.W."/>
            <person name="Spatafora J.W."/>
            <person name="Lail K."/>
            <person name="Amirebrahimi M."/>
            <person name="Lipzen A."/>
            <person name="Pangilinan J."/>
            <person name="Andreopoulos W."/>
            <person name="Hayes R.D."/>
            <person name="Ng V."/>
            <person name="Grigoriev I.V."/>
            <person name="Jackson S.A."/>
            <person name="Sutton T.D.S."/>
            <person name="Dobson A.D.W."/>
            <person name="Rama T."/>
        </authorList>
    </citation>
    <scope>NUCLEOTIDE SEQUENCE</scope>
    <source>
        <strain evidence="2">TS7</strain>
    </source>
</reference>
<dbReference type="RefSeq" id="XP_046116509.1">
    <property type="nucleotide sequence ID" value="XM_046263800.1"/>
</dbReference>
<dbReference type="OrthoDB" id="5068804at2759"/>
<gene>
    <name evidence="2" type="ORF">F5Z01DRAFT_659872</name>
</gene>
<protein>
    <submittedName>
        <fullName evidence="2">Uncharacterized protein</fullName>
    </submittedName>
</protein>
<evidence type="ECO:0000256" key="1">
    <source>
        <dbReference type="SAM" id="MobiDB-lite"/>
    </source>
</evidence>
<comment type="caution">
    <text evidence="2">The sequence shown here is derived from an EMBL/GenBank/DDBJ whole genome shotgun (WGS) entry which is preliminary data.</text>
</comment>
<evidence type="ECO:0000313" key="3">
    <source>
        <dbReference type="Proteomes" id="UP000887229"/>
    </source>
</evidence>
<dbReference type="EMBL" id="MU251261">
    <property type="protein sequence ID" value="KAG9252585.1"/>
    <property type="molecule type" value="Genomic_DNA"/>
</dbReference>
<dbReference type="Proteomes" id="UP000887229">
    <property type="component" value="Unassembled WGS sequence"/>
</dbReference>
<proteinExistence type="predicted"/>
<sequence>MATTFSADEARAAIKEHGFFSIQDGELGKRFLEMESKKWSFSFKTVEGFNFCKANVLKDTRVQDTLSAFKRPHILADYTRLAPSRGTIFQLRRGGNDDVLLVHLWGIGSSPIYYRKSQDADLWRILATNNLWQVLGAELKAAGCLGTPINFKDGGLVILDARLAVDFGDTSPVVAAFATPEVLKKRPMDWPLLSIPNSLKPSELAGMNIHAALEEKESAREGRAEEASDGECSV</sequence>
<dbReference type="AlphaFoldDB" id="A0A9P8CN13"/>
<feature type="compositionally biased region" description="Basic and acidic residues" evidence="1">
    <location>
        <begin position="215"/>
        <end position="226"/>
    </location>
</feature>
<feature type="region of interest" description="Disordered" evidence="1">
    <location>
        <begin position="215"/>
        <end position="234"/>
    </location>
</feature>
<keyword evidence="3" id="KW-1185">Reference proteome</keyword>
<dbReference type="GeneID" id="70294703"/>